<evidence type="ECO:0000313" key="5">
    <source>
        <dbReference type="EMBL" id="MFC3983046.1"/>
    </source>
</evidence>
<evidence type="ECO:0000256" key="1">
    <source>
        <dbReference type="ARBA" id="ARBA00022729"/>
    </source>
</evidence>
<dbReference type="PANTHER" id="PTHR46943:SF1">
    <property type="entry name" value="PENTRAXIN-RELATED PROTEIN PTX3"/>
    <property type="match status" value="1"/>
</dbReference>
<reference evidence="6" key="1">
    <citation type="journal article" date="2019" name="Int. J. Syst. Evol. Microbiol.">
        <title>The Global Catalogue of Microorganisms (GCM) 10K type strain sequencing project: providing services to taxonomists for standard genome sequencing and annotation.</title>
        <authorList>
            <consortium name="The Broad Institute Genomics Platform"/>
            <consortium name="The Broad Institute Genome Sequencing Center for Infectious Disease"/>
            <person name="Wu L."/>
            <person name="Ma J."/>
        </authorList>
    </citation>
    <scope>NUCLEOTIDE SEQUENCE [LARGE SCALE GENOMIC DNA]</scope>
    <source>
        <strain evidence="6">TBRC 7912</strain>
    </source>
</reference>
<dbReference type="InterPro" id="IPR013783">
    <property type="entry name" value="Ig-like_fold"/>
</dbReference>
<evidence type="ECO:0000256" key="2">
    <source>
        <dbReference type="ARBA" id="ARBA00023157"/>
    </source>
</evidence>
<dbReference type="Proteomes" id="UP001595698">
    <property type="component" value="Unassembled WGS sequence"/>
</dbReference>
<dbReference type="EMBL" id="JBHSBC010000022">
    <property type="protein sequence ID" value="MFC3983046.1"/>
    <property type="molecule type" value="Genomic_DNA"/>
</dbReference>
<dbReference type="InterPro" id="IPR028994">
    <property type="entry name" value="Integrin_alpha_N"/>
</dbReference>
<accession>A0ABV8F555</accession>
<sequence>MIIGMVSATGTPAAAQSPPTAAPDCAESVPRTDAAIKMSRACKTRVEVESERTPTTQVFVNPDGSSTVEQYAHPRRVRQADGTWTKPDPTLAPGTDGLLRPRASTVDVRLSGGGTGPLVRAVQGKAELALSWPSSLPQPTVSDARATYPDVLDGVDLVVTALDTGFSFVLVVKTREAAKNPALREITLPTALTGLKWDGPRAVDKQGRTVFAADAPAMWDSSGKQPSTAAAPAEDARSAPVELGVAAGRGLTLKPDTALLTDPKTTFPLFIDPTVGYTYWTMINEAAPNQSYWDYDRRNCSGGWDTDCAKVGYYPSGNDGATYSRYRSMFQFSAAPFSGKQILAGSRFTIDLLSSTSCSDSTTWLHTVGTTLGPGTTWNAEFSKWSGTEVSSVANNSCQYARKFTEFPLDSWVVSGRQYGGWLTLGLRADDEDSSSGWKKFDATTARLIVNTNTVPSPPGSLTVDGKACATGGERPYVSTLTPSWRAYLADGDGEAMTASFYWQAIDPAGAQQGPLTQSSVGSGTTAVVTPTSGIADNTAYRFWARASDANATSDESVKCEFVTDTVRPQTATVTSDVYPESDNVAGGVGQTGKFTFQSSPDVASYKWGFSDPPSTVAIPTSVGAPVTVGWTPTEGGAHTLYVVAVDRAGNQSPRRTHSFVVGSPEPELARWLLNDAPGSATAFDDTDKGRALTINGGATLGEPGRLAPGPDGRSRSALRVDSADDYASRADFLNTATSFTVSAWVKLAGKGADSTVVSQRGTGNRAFFLSYLAAQDRWAMTIPSQDTAGATASSALSTTVPRAGVWTHLTGVYDAGIRSVQLYVNGTLEATVGDVTAWDASGAFQVGGGWGGSPLDGAVAEVRAWNRAIATTEAAAIADPTLNSKVAEWHFEEVGPGPAHDSSGMFRDLTFYGGVQVPPSGAGHGGATGLRLDGVDDYVAPDDPVVLTDQSFTVSTWVRPSDLIRAQTFVSGGFTLYYEPGGDGKWVFSMPASATDTANSTFAITSVANPTEYHHLVGIFDAQQRHLRLYVDGALKVTVGMRPQWQPWRSQQPLLIGKGASGGFVKGDLDEIQIFQGVVPDVAGPTGVVRGLVDFNGDGKADFCRRVGAVPNSKVACTLSTGSGYGITITSGVLDWGQDAGRAWVDVNGDGKTDFCRLRGTQNHVDAYASCTLSTGSAFGMEVNSRNFDRGFPEDRAWVDATGDGKIDYCRRVGGVPESRLACTPFTSGGFGETFISDVLDWGQTTGRAWVDVNSDGKADYCRIRGTQNHTDGYLSCAPSTGTGFGRDVNSGNTDWGYTEDRSWTDVNGDGNADYCRSVGATSARTIACNTSTGTGFGPLFLSGALDWGQATGRAWVDATGDGKADFCRVFGTQNHVDTHVGCLTSTGTGFGAEITSDTIDQGYPEGRNWSDANGDGKIDYCRRTGFATDQKVGCTPATGTGFGTSFYSGALDWGLVN</sequence>
<dbReference type="SUPFAM" id="SSF69318">
    <property type="entry name" value="Integrin alpha N-terminal domain"/>
    <property type="match status" value="1"/>
</dbReference>
<dbReference type="Gene3D" id="2.60.40.10">
    <property type="entry name" value="Immunoglobulins"/>
    <property type="match status" value="1"/>
</dbReference>
<dbReference type="SUPFAM" id="SSF49899">
    <property type="entry name" value="Concanavalin A-like lectins/glucanases"/>
    <property type="match status" value="2"/>
</dbReference>
<keyword evidence="2" id="KW-1015">Disulfide bond</keyword>
<evidence type="ECO:0000313" key="6">
    <source>
        <dbReference type="Proteomes" id="UP001595698"/>
    </source>
</evidence>
<evidence type="ECO:0000259" key="4">
    <source>
        <dbReference type="SMART" id="SM00560"/>
    </source>
</evidence>
<protein>
    <submittedName>
        <fullName evidence="5">LamG domain-containing protein</fullName>
    </submittedName>
</protein>
<dbReference type="Pfam" id="PF13385">
    <property type="entry name" value="Laminin_G_3"/>
    <property type="match status" value="2"/>
</dbReference>
<dbReference type="Gene3D" id="2.60.120.200">
    <property type="match status" value="2"/>
</dbReference>
<gene>
    <name evidence="5" type="ORF">ACFOYY_23140</name>
</gene>
<evidence type="ECO:0000256" key="3">
    <source>
        <dbReference type="SAM" id="MobiDB-lite"/>
    </source>
</evidence>
<feature type="domain" description="LamG-like jellyroll fold" evidence="4">
    <location>
        <begin position="951"/>
        <end position="1083"/>
    </location>
</feature>
<feature type="region of interest" description="Disordered" evidence="3">
    <location>
        <begin position="1"/>
        <end position="25"/>
    </location>
</feature>
<dbReference type="PANTHER" id="PTHR46943">
    <property type="entry name" value="PENTRAXIN-RELATED PROTEIN PTX3"/>
    <property type="match status" value="1"/>
</dbReference>
<organism evidence="5 6">
    <name type="scientific">Streptosporangium jomthongense</name>
    <dbReference type="NCBI Taxonomy" id="1193683"/>
    <lineage>
        <taxon>Bacteria</taxon>
        <taxon>Bacillati</taxon>
        <taxon>Actinomycetota</taxon>
        <taxon>Actinomycetes</taxon>
        <taxon>Streptosporangiales</taxon>
        <taxon>Streptosporangiaceae</taxon>
        <taxon>Streptosporangium</taxon>
    </lineage>
</organism>
<keyword evidence="6" id="KW-1185">Reference proteome</keyword>
<keyword evidence="1" id="KW-0732">Signal</keyword>
<proteinExistence type="predicted"/>
<dbReference type="InterPro" id="IPR006558">
    <property type="entry name" value="LamG-like"/>
</dbReference>
<dbReference type="InterPro" id="IPR042837">
    <property type="entry name" value="PTX3"/>
</dbReference>
<feature type="domain" description="LamG-like jellyroll fold" evidence="4">
    <location>
        <begin position="738"/>
        <end position="873"/>
    </location>
</feature>
<comment type="caution">
    <text evidence="5">The sequence shown here is derived from an EMBL/GenBank/DDBJ whole genome shotgun (WGS) entry which is preliminary data.</text>
</comment>
<name>A0ABV8F555_9ACTN</name>
<dbReference type="SMART" id="SM00560">
    <property type="entry name" value="LamGL"/>
    <property type="match status" value="2"/>
</dbReference>
<feature type="region of interest" description="Disordered" evidence="3">
    <location>
        <begin position="696"/>
        <end position="718"/>
    </location>
</feature>
<feature type="compositionally biased region" description="Low complexity" evidence="3">
    <location>
        <begin position="8"/>
        <end position="23"/>
    </location>
</feature>
<dbReference type="InterPro" id="IPR013320">
    <property type="entry name" value="ConA-like_dom_sf"/>
</dbReference>